<dbReference type="PANTHER" id="PTHR33710">
    <property type="entry name" value="BNAC02G09200D PROTEIN"/>
    <property type="match status" value="1"/>
</dbReference>
<dbReference type="Gene3D" id="3.60.10.10">
    <property type="entry name" value="Endonuclease/exonuclease/phosphatase"/>
    <property type="match status" value="1"/>
</dbReference>
<feature type="domain" description="Reverse transcriptase zinc-binding" evidence="1">
    <location>
        <begin position="303"/>
        <end position="349"/>
    </location>
</feature>
<dbReference type="PANTHER" id="PTHR33710:SF71">
    <property type="entry name" value="ENDONUCLEASE_EXONUCLEASE_PHOSPHATASE DOMAIN-CONTAINING PROTEIN"/>
    <property type="match status" value="1"/>
</dbReference>
<evidence type="ECO:0000313" key="2">
    <source>
        <dbReference type="EMBL" id="KAJ6776825.1"/>
    </source>
</evidence>
<proteinExistence type="predicted"/>
<reference evidence="2" key="1">
    <citation type="submission" date="2022-11" db="EMBL/GenBank/DDBJ databases">
        <authorList>
            <person name="Hyden B.L."/>
            <person name="Feng K."/>
            <person name="Yates T."/>
            <person name="Jawdy S."/>
            <person name="Smart L.B."/>
            <person name="Muchero W."/>
        </authorList>
    </citation>
    <scope>NUCLEOTIDE SEQUENCE</scope>
    <source>
        <tissue evidence="2">Shoot tip</tissue>
    </source>
</reference>
<gene>
    <name evidence="2" type="ORF">OIU74_000910</name>
</gene>
<dbReference type="EMBL" id="JAPFFM010000001">
    <property type="protein sequence ID" value="KAJ6776825.1"/>
    <property type="molecule type" value="Genomic_DNA"/>
</dbReference>
<dbReference type="SUPFAM" id="SSF56219">
    <property type="entry name" value="DNase I-like"/>
    <property type="match status" value="1"/>
</dbReference>
<sequence>MIRLTFVYGSNNYNIRSSLWQYIQGSSVVNASLPWALLGDFNAILQRRDRCGGDANVMKKLDWVFGNLALSTKWPLSRVSFLPRQASDHSAMILHLEISQRKRPPSFKFLNQWAGHVDFLEIVGSVWSQRIVGNPLFQFTTKFSMLKTHFGRKHMCSTSHIAQRVYKAKVSWEEAQCLLDSDPSNSDLKAAERFLAQDYLHLSKEEEAFFRQRSRVQWLQLGDQNTKFFHRSLIHRTARSSICRLQDATGNIFTDRDTIGNMAVDYFRKLLQDSHTKGHDALAELFPLRLSGEASSCMSHAIQASRERLQTMDRLHSGTRSNRTCVLCNQHDEDHSYLFFSCTFSAFVWREIASRAQISLGSCSWTQLWEDAVHFFHNSSKHKEVGLALASAVYHIWRERNYRIFQQRFTSAERSKDDSINSIKERPGSCTLKWAEFIWSLGWSLALLGSFLAVDCGGWAAGFGVLGFAVFGISCLSGPKPRAVDSRALCRGSRLHDEASVLPWAVRSWVFLGFLGDFCCWEMCSDFGL</sequence>
<evidence type="ECO:0000259" key="1">
    <source>
        <dbReference type="Pfam" id="PF13966"/>
    </source>
</evidence>
<accession>A0A9Q0X062</accession>
<dbReference type="AlphaFoldDB" id="A0A9Q0X062"/>
<dbReference type="Proteomes" id="UP001151752">
    <property type="component" value="Chromosome 16"/>
</dbReference>
<comment type="caution">
    <text evidence="2">The sequence shown here is derived from an EMBL/GenBank/DDBJ whole genome shotgun (WGS) entry which is preliminary data.</text>
</comment>
<dbReference type="InterPro" id="IPR026960">
    <property type="entry name" value="RVT-Znf"/>
</dbReference>
<keyword evidence="3" id="KW-1185">Reference proteome</keyword>
<name>A0A9Q0X062_9ROSI</name>
<dbReference type="InterPro" id="IPR036691">
    <property type="entry name" value="Endo/exonu/phosph_ase_sf"/>
</dbReference>
<organism evidence="2 3">
    <name type="scientific">Salix koriyanagi</name>
    <dbReference type="NCBI Taxonomy" id="2511006"/>
    <lineage>
        <taxon>Eukaryota</taxon>
        <taxon>Viridiplantae</taxon>
        <taxon>Streptophyta</taxon>
        <taxon>Embryophyta</taxon>
        <taxon>Tracheophyta</taxon>
        <taxon>Spermatophyta</taxon>
        <taxon>Magnoliopsida</taxon>
        <taxon>eudicotyledons</taxon>
        <taxon>Gunneridae</taxon>
        <taxon>Pentapetalae</taxon>
        <taxon>rosids</taxon>
        <taxon>fabids</taxon>
        <taxon>Malpighiales</taxon>
        <taxon>Salicaceae</taxon>
        <taxon>Saliceae</taxon>
        <taxon>Salix</taxon>
    </lineage>
</organism>
<protein>
    <recommendedName>
        <fullName evidence="1">Reverse transcriptase zinc-binding domain-containing protein</fullName>
    </recommendedName>
</protein>
<reference evidence="2" key="2">
    <citation type="journal article" date="2023" name="Int. J. Mol. Sci.">
        <title>De Novo Assembly and Annotation of 11 Diverse Shrub Willow (Salix) Genomes Reveals Novel Gene Organization in Sex-Linked Regions.</title>
        <authorList>
            <person name="Hyden B."/>
            <person name="Feng K."/>
            <person name="Yates T.B."/>
            <person name="Jawdy S."/>
            <person name="Cereghino C."/>
            <person name="Smart L.B."/>
            <person name="Muchero W."/>
        </authorList>
    </citation>
    <scope>NUCLEOTIDE SEQUENCE</scope>
    <source>
        <tissue evidence="2">Shoot tip</tissue>
    </source>
</reference>
<dbReference type="Pfam" id="PF13966">
    <property type="entry name" value="zf-RVT"/>
    <property type="match status" value="1"/>
</dbReference>
<evidence type="ECO:0000313" key="3">
    <source>
        <dbReference type="Proteomes" id="UP001151752"/>
    </source>
</evidence>